<dbReference type="PROSITE" id="PS00061">
    <property type="entry name" value="ADH_SHORT"/>
    <property type="match status" value="1"/>
</dbReference>
<dbReference type="NCBIfam" id="NF005559">
    <property type="entry name" value="PRK07231.1"/>
    <property type="match status" value="1"/>
</dbReference>
<dbReference type="FunFam" id="3.40.50.720:FF:000084">
    <property type="entry name" value="Short-chain dehydrogenase reductase"/>
    <property type="match status" value="1"/>
</dbReference>
<dbReference type="Gene3D" id="3.40.50.720">
    <property type="entry name" value="NAD(P)-binding Rossmann-like Domain"/>
    <property type="match status" value="1"/>
</dbReference>
<dbReference type="InterPro" id="IPR057326">
    <property type="entry name" value="KR_dom"/>
</dbReference>
<keyword evidence="2" id="KW-0560">Oxidoreductase</keyword>
<feature type="domain" description="Ketoreductase" evidence="3">
    <location>
        <begin position="14"/>
        <end position="184"/>
    </location>
</feature>
<proteinExistence type="inferred from homology"/>
<sequence length="258" mass="27197">MTTNSQSLFRLDGQVALVTGGSKGLGEAMARALAGAGAQVVITSRHQEEAKQVADEIASDCGVRVLALEADAGDRIQVEDSVSSTIEQLGQLDILVNNAGINLRKPIVEMEDEDWRAVMAINIDGPVYYCRAAGRHMLERGYGRVINMGSTLSTISIPGRVPYASSKGAIVQLTRTLALEWAESGVTVNAICPGPFATPINQPLLDDPDATAAMVSKVPMGRWGDPRELATAALYFASPASSFTTGATLLVDGGYTSQ</sequence>
<dbReference type="PANTHER" id="PTHR42760">
    <property type="entry name" value="SHORT-CHAIN DEHYDROGENASES/REDUCTASES FAMILY MEMBER"/>
    <property type="match status" value="1"/>
</dbReference>
<dbReference type="PRINTS" id="PR00081">
    <property type="entry name" value="GDHRDH"/>
</dbReference>
<organism evidence="4">
    <name type="scientific">marine metagenome</name>
    <dbReference type="NCBI Taxonomy" id="408172"/>
    <lineage>
        <taxon>unclassified sequences</taxon>
        <taxon>metagenomes</taxon>
        <taxon>ecological metagenomes</taxon>
    </lineage>
</organism>
<dbReference type="Pfam" id="PF13561">
    <property type="entry name" value="adh_short_C2"/>
    <property type="match status" value="1"/>
</dbReference>
<dbReference type="GO" id="GO:0016616">
    <property type="term" value="F:oxidoreductase activity, acting on the CH-OH group of donors, NAD or NADP as acceptor"/>
    <property type="evidence" value="ECO:0007669"/>
    <property type="project" value="TreeGrafter"/>
</dbReference>
<dbReference type="EMBL" id="UINC01072761">
    <property type="protein sequence ID" value="SVC08636.1"/>
    <property type="molecule type" value="Genomic_DNA"/>
</dbReference>
<name>A0A382J9R1_9ZZZZ</name>
<dbReference type="SUPFAM" id="SSF51735">
    <property type="entry name" value="NAD(P)-binding Rossmann-fold domains"/>
    <property type="match status" value="1"/>
</dbReference>
<evidence type="ECO:0000256" key="1">
    <source>
        <dbReference type="ARBA" id="ARBA00006484"/>
    </source>
</evidence>
<gene>
    <name evidence="4" type="ORF">METZ01_LOCUS261490</name>
</gene>
<dbReference type="InterPro" id="IPR020904">
    <property type="entry name" value="Sc_DH/Rdtase_CS"/>
</dbReference>
<dbReference type="AlphaFoldDB" id="A0A382J9R1"/>
<dbReference type="InterPro" id="IPR036291">
    <property type="entry name" value="NAD(P)-bd_dom_sf"/>
</dbReference>
<comment type="similarity">
    <text evidence="1">Belongs to the short-chain dehydrogenases/reductases (SDR) family.</text>
</comment>
<reference evidence="4" key="1">
    <citation type="submission" date="2018-05" db="EMBL/GenBank/DDBJ databases">
        <authorList>
            <person name="Lanie J.A."/>
            <person name="Ng W.-L."/>
            <person name="Kazmierczak K.M."/>
            <person name="Andrzejewski T.M."/>
            <person name="Davidsen T.M."/>
            <person name="Wayne K.J."/>
            <person name="Tettelin H."/>
            <person name="Glass J.I."/>
            <person name="Rusch D."/>
            <person name="Podicherti R."/>
            <person name="Tsui H.-C.T."/>
            <person name="Winkler M.E."/>
        </authorList>
    </citation>
    <scope>NUCLEOTIDE SEQUENCE</scope>
</reference>
<dbReference type="InterPro" id="IPR002347">
    <property type="entry name" value="SDR_fam"/>
</dbReference>
<dbReference type="PANTHER" id="PTHR42760:SF5">
    <property type="entry name" value="2-DEHYDRO-3-DEOXY-D-GLUCONATE 5-DEHYDROGENASE"/>
    <property type="match status" value="1"/>
</dbReference>
<dbReference type="SMART" id="SM00822">
    <property type="entry name" value="PKS_KR"/>
    <property type="match status" value="1"/>
</dbReference>
<evidence type="ECO:0000313" key="4">
    <source>
        <dbReference type="EMBL" id="SVC08636.1"/>
    </source>
</evidence>
<accession>A0A382J9R1</accession>
<protein>
    <recommendedName>
        <fullName evidence="3">Ketoreductase domain-containing protein</fullName>
    </recommendedName>
</protein>
<evidence type="ECO:0000259" key="3">
    <source>
        <dbReference type="SMART" id="SM00822"/>
    </source>
</evidence>
<dbReference type="PRINTS" id="PR00080">
    <property type="entry name" value="SDRFAMILY"/>
</dbReference>
<evidence type="ECO:0000256" key="2">
    <source>
        <dbReference type="ARBA" id="ARBA00023002"/>
    </source>
</evidence>